<dbReference type="RefSeq" id="WP_344812437.1">
    <property type="nucleotide sequence ID" value="NZ_BAAAYX010000005.1"/>
</dbReference>
<dbReference type="InterPro" id="IPR042001">
    <property type="entry name" value="Sortase_F"/>
</dbReference>
<keyword evidence="4" id="KW-1185">Reference proteome</keyword>
<name>A0ABP7DEV3_9ACTN</name>
<feature type="region of interest" description="Disordered" evidence="2">
    <location>
        <begin position="43"/>
        <end position="67"/>
    </location>
</feature>
<proteinExistence type="predicted"/>
<feature type="compositionally biased region" description="Pro residues" evidence="2">
    <location>
        <begin position="88"/>
        <end position="106"/>
    </location>
</feature>
<organism evidence="3 4">
    <name type="scientific">Microlunatus aurantiacus</name>
    <dbReference type="NCBI Taxonomy" id="446786"/>
    <lineage>
        <taxon>Bacteria</taxon>
        <taxon>Bacillati</taxon>
        <taxon>Actinomycetota</taxon>
        <taxon>Actinomycetes</taxon>
        <taxon>Propionibacteriales</taxon>
        <taxon>Propionibacteriaceae</taxon>
        <taxon>Microlunatus</taxon>
    </lineage>
</organism>
<dbReference type="InterPro" id="IPR023365">
    <property type="entry name" value="Sortase_dom-sf"/>
</dbReference>
<feature type="compositionally biased region" description="Low complexity" evidence="2">
    <location>
        <begin position="43"/>
        <end position="57"/>
    </location>
</feature>
<dbReference type="Gene3D" id="2.40.260.10">
    <property type="entry name" value="Sortase"/>
    <property type="match status" value="1"/>
</dbReference>
<dbReference type="SUPFAM" id="SSF63817">
    <property type="entry name" value="Sortase"/>
    <property type="match status" value="1"/>
</dbReference>
<reference evidence="4" key="1">
    <citation type="journal article" date="2019" name="Int. J. Syst. Evol. Microbiol.">
        <title>The Global Catalogue of Microorganisms (GCM) 10K type strain sequencing project: providing services to taxonomists for standard genome sequencing and annotation.</title>
        <authorList>
            <consortium name="The Broad Institute Genomics Platform"/>
            <consortium name="The Broad Institute Genome Sequencing Center for Infectious Disease"/>
            <person name="Wu L."/>
            <person name="Ma J."/>
        </authorList>
    </citation>
    <scope>NUCLEOTIDE SEQUENCE [LARGE SCALE GENOMIC DNA]</scope>
    <source>
        <strain evidence="4">JCM 16548</strain>
    </source>
</reference>
<gene>
    <name evidence="3" type="ORF">GCM10022204_22440</name>
</gene>
<dbReference type="Proteomes" id="UP001500051">
    <property type="component" value="Unassembled WGS sequence"/>
</dbReference>
<feature type="region of interest" description="Disordered" evidence="2">
    <location>
        <begin position="80"/>
        <end position="124"/>
    </location>
</feature>
<evidence type="ECO:0008006" key="5">
    <source>
        <dbReference type="Google" id="ProtNLM"/>
    </source>
</evidence>
<keyword evidence="1" id="KW-0378">Hydrolase</keyword>
<evidence type="ECO:0000256" key="2">
    <source>
        <dbReference type="SAM" id="MobiDB-lite"/>
    </source>
</evidence>
<comment type="caution">
    <text evidence="3">The sequence shown here is derived from an EMBL/GenBank/DDBJ whole genome shotgun (WGS) entry which is preliminary data.</text>
</comment>
<sequence length="269" mass="28008">MNHLDASRTGRPSGAAGPLVSLLVGLLAVVGLGCAAVGVAPSSAAGASAPAGSSVASQDSASLGGTDVGRSARLESLQLRQPAAAPTSPRPAPPATVEPEPEPLPDIPVVDAAPRPPRSTRAAQPVRVQVPDVEIDVQVRPTGVAKDGSMELPETVRRAGWYEFGATPRDDAGSTVIAAHVDTTSEGLGPFSRLATIRRGERVVVTDRSGREHTYRVVSRRLVVATKLPVDDLFDRDGRPRLVLLTCGGAYDARNGYRDNVVVLAEPDR</sequence>
<accession>A0ABP7DEV3</accession>
<evidence type="ECO:0000256" key="1">
    <source>
        <dbReference type="ARBA" id="ARBA00022801"/>
    </source>
</evidence>
<dbReference type="Pfam" id="PF04203">
    <property type="entry name" value="Sortase"/>
    <property type="match status" value="1"/>
</dbReference>
<evidence type="ECO:0000313" key="3">
    <source>
        <dbReference type="EMBL" id="GAA3704468.1"/>
    </source>
</evidence>
<dbReference type="EMBL" id="BAAAYX010000005">
    <property type="protein sequence ID" value="GAA3704468.1"/>
    <property type="molecule type" value="Genomic_DNA"/>
</dbReference>
<dbReference type="CDD" id="cd05829">
    <property type="entry name" value="Sortase_F"/>
    <property type="match status" value="1"/>
</dbReference>
<evidence type="ECO:0000313" key="4">
    <source>
        <dbReference type="Proteomes" id="UP001500051"/>
    </source>
</evidence>
<dbReference type="InterPro" id="IPR005754">
    <property type="entry name" value="Sortase"/>
</dbReference>
<protein>
    <recommendedName>
        <fullName evidence="5">Sortase family protein</fullName>
    </recommendedName>
</protein>